<reference evidence="1 2" key="1">
    <citation type="submission" date="2018-10" db="EMBL/GenBank/DDBJ databases">
        <title>Draft genome sequence of Bacillus salarius IM0101, isolated from a hypersaline soil in Inner Mongolia, China.</title>
        <authorList>
            <person name="Yamprayoonswat W."/>
            <person name="Boonvisut S."/>
            <person name="Jumpathong W."/>
            <person name="Sittihan S."/>
            <person name="Ruangsuj P."/>
            <person name="Wanthongcharoen S."/>
            <person name="Thongpramul N."/>
            <person name="Pimmason S."/>
            <person name="Yu B."/>
            <person name="Yasawong M."/>
        </authorList>
    </citation>
    <scope>NUCLEOTIDE SEQUENCE [LARGE SCALE GENOMIC DNA]</scope>
    <source>
        <strain evidence="1 2">IM0101</strain>
    </source>
</reference>
<dbReference type="EMBL" id="RBVX01000002">
    <property type="protein sequence ID" value="RSL34969.1"/>
    <property type="molecule type" value="Genomic_DNA"/>
</dbReference>
<organism evidence="1 2">
    <name type="scientific">Salibacterium salarium</name>
    <dbReference type="NCBI Taxonomy" id="284579"/>
    <lineage>
        <taxon>Bacteria</taxon>
        <taxon>Bacillati</taxon>
        <taxon>Bacillota</taxon>
        <taxon>Bacilli</taxon>
        <taxon>Bacillales</taxon>
        <taxon>Bacillaceae</taxon>
    </lineage>
</organism>
<dbReference type="Proteomes" id="UP000275076">
    <property type="component" value="Unassembled WGS sequence"/>
</dbReference>
<protein>
    <submittedName>
        <fullName evidence="1">Uncharacterized protein</fullName>
    </submittedName>
</protein>
<sequence>MENHQAPSFVEPRFLEYASFRIRCRRDAFREHGQGLTFAPKAPHFIHSNLFKKTAFSIHAEKTVFYLYYGFWNKVEATLVHPFVDCFATVLLI</sequence>
<evidence type="ECO:0000313" key="2">
    <source>
        <dbReference type="Proteomes" id="UP000275076"/>
    </source>
</evidence>
<proteinExistence type="predicted"/>
<gene>
    <name evidence="1" type="ORF">D7Z54_03850</name>
</gene>
<evidence type="ECO:0000313" key="1">
    <source>
        <dbReference type="EMBL" id="RSL34969.1"/>
    </source>
</evidence>
<dbReference type="AlphaFoldDB" id="A0A3R9RGK2"/>
<name>A0A3R9RGK2_9BACI</name>
<accession>A0A3R9RGK2</accession>
<comment type="caution">
    <text evidence="1">The sequence shown here is derived from an EMBL/GenBank/DDBJ whole genome shotgun (WGS) entry which is preliminary data.</text>
</comment>
<keyword evidence="2" id="KW-1185">Reference proteome</keyword>